<name>A0A6N2AIA0_SOLCI</name>
<organism evidence="1">
    <name type="scientific">Solanum chilense</name>
    <name type="common">Tomato</name>
    <name type="synonym">Lycopersicon chilense</name>
    <dbReference type="NCBI Taxonomy" id="4083"/>
    <lineage>
        <taxon>Eukaryota</taxon>
        <taxon>Viridiplantae</taxon>
        <taxon>Streptophyta</taxon>
        <taxon>Embryophyta</taxon>
        <taxon>Tracheophyta</taxon>
        <taxon>Spermatophyta</taxon>
        <taxon>Magnoliopsida</taxon>
        <taxon>eudicotyledons</taxon>
        <taxon>Gunneridae</taxon>
        <taxon>Pentapetalae</taxon>
        <taxon>asterids</taxon>
        <taxon>lamiids</taxon>
        <taxon>Solanales</taxon>
        <taxon>Solanaceae</taxon>
        <taxon>Solanoideae</taxon>
        <taxon>Solaneae</taxon>
        <taxon>Solanum</taxon>
        <taxon>Solanum subgen. Lycopersicon</taxon>
    </lineage>
</organism>
<evidence type="ECO:0000313" key="1">
    <source>
        <dbReference type="EMBL" id="TMW81995.1"/>
    </source>
</evidence>
<proteinExistence type="predicted"/>
<dbReference type="AlphaFoldDB" id="A0A6N2AIA0"/>
<dbReference type="PANTHER" id="PTHR33132">
    <property type="entry name" value="OSJNBB0118P14.9 PROTEIN"/>
    <property type="match status" value="1"/>
</dbReference>
<reference evidence="1" key="1">
    <citation type="submission" date="2019-05" db="EMBL/GenBank/DDBJ databases">
        <title>The de novo reference genome and transcriptome assemblies of the wild tomato species Solanum chilense.</title>
        <authorList>
            <person name="Stam R."/>
            <person name="Nosenko T."/>
            <person name="Hoerger A.C."/>
            <person name="Stephan W."/>
            <person name="Seidel M.A."/>
            <person name="Kuhn J.M.M."/>
            <person name="Haberer G."/>
            <person name="Tellier A."/>
        </authorList>
    </citation>
    <scope>NUCLEOTIDE SEQUENCE</scope>
    <source>
        <tissue evidence="1">Mature leaves</tissue>
    </source>
</reference>
<comment type="caution">
    <text evidence="1">The sequence shown here is derived from an EMBL/GenBank/DDBJ whole genome shotgun (WGS) entry which is preliminary data.</text>
</comment>
<dbReference type="EMBL" id="RXGB01020378">
    <property type="protein sequence ID" value="TMW81995.1"/>
    <property type="molecule type" value="Genomic_DNA"/>
</dbReference>
<dbReference type="PANTHER" id="PTHR33132:SF113">
    <property type="entry name" value="SERINE-RICH PROTEIN-LIKE PROTEIN"/>
    <property type="match status" value="1"/>
</dbReference>
<protein>
    <recommendedName>
        <fullName evidence="2">Serine-rich protein</fullName>
    </recommendedName>
</protein>
<gene>
    <name evidence="1" type="ORF">EJD97_007139</name>
</gene>
<accession>A0A6N2AIA0</accession>
<sequence>MASSKSQSPKRICYCSPTTHPGSFRCKFHKNGQKSSYSRRSSSSSYWELAKIAKAKSLKVLLLQIIKPSSHDLQRRRNFQPKPSRFIGSINNINQDHGVIVS</sequence>
<evidence type="ECO:0008006" key="2">
    <source>
        <dbReference type="Google" id="ProtNLM"/>
    </source>
</evidence>